<evidence type="ECO:0000256" key="1">
    <source>
        <dbReference type="ARBA" id="ARBA00004606"/>
    </source>
</evidence>
<dbReference type="GO" id="GO:0016757">
    <property type="term" value="F:glycosyltransferase activity"/>
    <property type="evidence" value="ECO:0007669"/>
    <property type="project" value="UniProtKB-KW"/>
</dbReference>
<keyword evidence="4" id="KW-0808">Transferase</keyword>
<evidence type="ECO:0000313" key="11">
    <source>
        <dbReference type="EMBL" id="KAK3531160.1"/>
    </source>
</evidence>
<gene>
    <name evidence="11" type="ORF">QTP70_013256</name>
</gene>
<reference evidence="11" key="1">
    <citation type="submission" date="2023-06" db="EMBL/GenBank/DDBJ databases">
        <title>Male Hemibagrus guttatus genome.</title>
        <authorList>
            <person name="Bian C."/>
        </authorList>
    </citation>
    <scope>NUCLEOTIDE SEQUENCE</scope>
    <source>
        <strain evidence="11">Male_cb2023</strain>
        <tissue evidence="11">Muscle</tissue>
    </source>
</reference>
<keyword evidence="6" id="KW-0735">Signal-anchor</keyword>
<keyword evidence="7" id="KW-1133">Transmembrane helix</keyword>
<feature type="domain" description="Fringe-like glycosyltransferase" evidence="10">
    <location>
        <begin position="259"/>
        <end position="372"/>
    </location>
</feature>
<evidence type="ECO:0000256" key="7">
    <source>
        <dbReference type="ARBA" id="ARBA00022989"/>
    </source>
</evidence>
<accession>A0AAE0QSH9</accession>
<proteinExistence type="inferred from homology"/>
<evidence type="ECO:0000313" key="12">
    <source>
        <dbReference type="Proteomes" id="UP001274896"/>
    </source>
</evidence>
<keyword evidence="12" id="KW-1185">Reference proteome</keyword>
<name>A0AAE0QSH9_9TELE</name>
<sequence>MLRFSLGVTRLDRIRNEYIRGTAHVGRLGDKVREARLRWFGHVQRRESENIGHCGKTFAILKRYVSDAVPKTNWLLIVDDDTLIRFRESGTISVRKGQGRKTILDARDLRALRRHCITYRNATVMEITTWAQEYFQKTLSVNTIYRAIRRCRLKLKKYRSKKKPYLNMIQKRRRFLWAKAHLKWTVAKWKTVLWSAESKFEVLFGKLGRHVIRTKEDKDNPSCYQHSVQKPPSLMVWGCMSACGMGSLHIWKGTINAESLPRLQALLSCYDPTEPVFLGERYGYGLGQGGYSYITGGGGMVFSREAVLRLLVSGCKCYSNDAPDDMVLGMCFNSLRLPVTHSPLFHQARPEDYARDFLAHQTPISFHKHWNIDPIAVFHNWLIDDAHGSSTERLSKASKEEL</sequence>
<dbReference type="Gene3D" id="3.90.550.50">
    <property type="match status" value="1"/>
</dbReference>
<evidence type="ECO:0000256" key="3">
    <source>
        <dbReference type="ARBA" id="ARBA00022676"/>
    </source>
</evidence>
<evidence type="ECO:0000256" key="2">
    <source>
        <dbReference type="ARBA" id="ARBA00008661"/>
    </source>
</evidence>
<comment type="similarity">
    <text evidence="2">Belongs to the glycosyltransferase 31 family.</text>
</comment>
<evidence type="ECO:0000259" key="10">
    <source>
        <dbReference type="Pfam" id="PF02434"/>
    </source>
</evidence>
<keyword evidence="3" id="KW-0328">Glycosyltransferase</keyword>
<dbReference type="GO" id="GO:0012505">
    <property type="term" value="C:endomembrane system"/>
    <property type="evidence" value="ECO:0007669"/>
    <property type="project" value="UniProtKB-SubCell"/>
</dbReference>
<evidence type="ECO:0000256" key="9">
    <source>
        <dbReference type="ARBA" id="ARBA00037847"/>
    </source>
</evidence>
<dbReference type="Proteomes" id="UP001274896">
    <property type="component" value="Unassembled WGS sequence"/>
</dbReference>
<dbReference type="PANTHER" id="PTHR10811">
    <property type="entry name" value="FRINGE-RELATED"/>
    <property type="match status" value="1"/>
</dbReference>
<dbReference type="Pfam" id="PF02434">
    <property type="entry name" value="Fringe"/>
    <property type="match status" value="1"/>
</dbReference>
<dbReference type="GO" id="GO:0016020">
    <property type="term" value="C:membrane"/>
    <property type="evidence" value="ECO:0007669"/>
    <property type="project" value="UniProtKB-SubCell"/>
</dbReference>
<organism evidence="11 12">
    <name type="scientific">Hemibagrus guttatus</name>
    <dbReference type="NCBI Taxonomy" id="175788"/>
    <lineage>
        <taxon>Eukaryota</taxon>
        <taxon>Metazoa</taxon>
        <taxon>Chordata</taxon>
        <taxon>Craniata</taxon>
        <taxon>Vertebrata</taxon>
        <taxon>Euteleostomi</taxon>
        <taxon>Actinopterygii</taxon>
        <taxon>Neopterygii</taxon>
        <taxon>Teleostei</taxon>
        <taxon>Ostariophysi</taxon>
        <taxon>Siluriformes</taxon>
        <taxon>Bagridae</taxon>
        <taxon>Hemibagrus</taxon>
    </lineage>
</organism>
<dbReference type="InterPro" id="IPR003378">
    <property type="entry name" value="Fringe-like_glycosylTrfase"/>
</dbReference>
<dbReference type="AlphaFoldDB" id="A0AAE0QSH9"/>
<evidence type="ECO:0000256" key="5">
    <source>
        <dbReference type="ARBA" id="ARBA00022692"/>
    </source>
</evidence>
<comment type="subcellular location">
    <subcellularLocation>
        <location evidence="9">Endomembrane system</location>
        <topology evidence="9">Single-pass membrane protein</topology>
    </subcellularLocation>
    <subcellularLocation>
        <location evidence="1">Membrane</location>
        <topology evidence="1">Single-pass type II membrane protein</topology>
    </subcellularLocation>
</comment>
<evidence type="ECO:0000256" key="6">
    <source>
        <dbReference type="ARBA" id="ARBA00022968"/>
    </source>
</evidence>
<protein>
    <recommendedName>
        <fullName evidence="10">Fringe-like glycosyltransferase domain-containing protein</fullName>
    </recommendedName>
</protein>
<dbReference type="EMBL" id="JAUCMX010000011">
    <property type="protein sequence ID" value="KAK3531160.1"/>
    <property type="molecule type" value="Genomic_DNA"/>
</dbReference>
<keyword evidence="8" id="KW-0472">Membrane</keyword>
<evidence type="ECO:0000256" key="4">
    <source>
        <dbReference type="ARBA" id="ARBA00022679"/>
    </source>
</evidence>
<keyword evidence="5" id="KW-0812">Transmembrane</keyword>
<comment type="caution">
    <text evidence="11">The sequence shown here is derived from an EMBL/GenBank/DDBJ whole genome shotgun (WGS) entry which is preliminary data.</text>
</comment>
<evidence type="ECO:0000256" key="8">
    <source>
        <dbReference type="ARBA" id="ARBA00023136"/>
    </source>
</evidence>